<dbReference type="Gene3D" id="3.30.70.1290">
    <property type="entry name" value="Transposase IS200-like"/>
    <property type="match status" value="1"/>
</dbReference>
<dbReference type="AlphaFoldDB" id="A0A7K3WSD9"/>
<evidence type="ECO:0000259" key="1">
    <source>
        <dbReference type="SMART" id="SM01321"/>
    </source>
</evidence>
<dbReference type="Pfam" id="PF01797">
    <property type="entry name" value="Y1_Tnp"/>
    <property type="match status" value="1"/>
</dbReference>
<reference evidence="2 3" key="1">
    <citation type="submission" date="2020-02" db="EMBL/GenBank/DDBJ databases">
        <title>Out from the shadows clarifying the taxonomy of the family Cryomorphaceae and related taxa by utilizing the GTDB taxonomic framework.</title>
        <authorList>
            <person name="Bowman J.P."/>
        </authorList>
    </citation>
    <scope>NUCLEOTIDE SEQUENCE [LARGE SCALE GENOMIC DNA]</scope>
    <source>
        <strain evidence="2 3">QSSC 1-22</strain>
    </source>
</reference>
<evidence type="ECO:0000313" key="3">
    <source>
        <dbReference type="Proteomes" id="UP000486602"/>
    </source>
</evidence>
<dbReference type="PANTHER" id="PTHR33360">
    <property type="entry name" value="TRANSPOSASE FOR INSERTION SEQUENCE ELEMENT IS200"/>
    <property type="match status" value="1"/>
</dbReference>
<dbReference type="Proteomes" id="UP000486602">
    <property type="component" value="Unassembled WGS sequence"/>
</dbReference>
<dbReference type="NCBIfam" id="NF033573">
    <property type="entry name" value="transpos_IS200"/>
    <property type="match status" value="1"/>
</dbReference>
<dbReference type="EMBL" id="JAAGVY010000029">
    <property type="protein sequence ID" value="NEN24607.1"/>
    <property type="molecule type" value="Genomic_DNA"/>
</dbReference>
<dbReference type="GO" id="GO:0006313">
    <property type="term" value="P:DNA transposition"/>
    <property type="evidence" value="ECO:0007669"/>
    <property type="project" value="InterPro"/>
</dbReference>
<dbReference type="PANTHER" id="PTHR33360:SF2">
    <property type="entry name" value="TRANSPOSASE FOR INSERTION SEQUENCE ELEMENT IS200"/>
    <property type="match status" value="1"/>
</dbReference>
<dbReference type="InterPro" id="IPR002686">
    <property type="entry name" value="Transposase_17"/>
</dbReference>
<dbReference type="SMART" id="SM01321">
    <property type="entry name" value="Y1_Tnp"/>
    <property type="match status" value="1"/>
</dbReference>
<dbReference type="InterPro" id="IPR036515">
    <property type="entry name" value="Transposase_17_sf"/>
</dbReference>
<organism evidence="2 3">
    <name type="scientific">Cryomorpha ignava</name>
    <dbReference type="NCBI Taxonomy" id="101383"/>
    <lineage>
        <taxon>Bacteria</taxon>
        <taxon>Pseudomonadati</taxon>
        <taxon>Bacteroidota</taxon>
        <taxon>Flavobacteriia</taxon>
        <taxon>Flavobacteriales</taxon>
        <taxon>Cryomorphaceae</taxon>
        <taxon>Cryomorpha</taxon>
    </lineage>
</organism>
<feature type="domain" description="Transposase IS200-like" evidence="1">
    <location>
        <begin position="8"/>
        <end position="119"/>
    </location>
</feature>
<accession>A0A7K3WSD9</accession>
<evidence type="ECO:0000313" key="2">
    <source>
        <dbReference type="EMBL" id="NEN24607.1"/>
    </source>
</evidence>
<name>A0A7K3WSD9_9FLAO</name>
<gene>
    <name evidence="2" type="primary">tnpA</name>
    <name evidence="2" type="ORF">G3O08_13950</name>
</gene>
<dbReference type="SUPFAM" id="SSF143422">
    <property type="entry name" value="Transposase IS200-like"/>
    <property type="match status" value="1"/>
</dbReference>
<dbReference type="GO" id="GO:0003677">
    <property type="term" value="F:DNA binding"/>
    <property type="evidence" value="ECO:0007669"/>
    <property type="project" value="InterPro"/>
</dbReference>
<proteinExistence type="predicted"/>
<keyword evidence="3" id="KW-1185">Reference proteome</keyword>
<dbReference type="GO" id="GO:0004803">
    <property type="term" value="F:transposase activity"/>
    <property type="evidence" value="ECO:0007669"/>
    <property type="project" value="InterPro"/>
</dbReference>
<comment type="caution">
    <text evidence="2">The sequence shown here is derived from an EMBL/GenBank/DDBJ whole genome shotgun (WGS) entry which is preliminary data.</text>
</comment>
<protein>
    <submittedName>
        <fullName evidence="2">IS200/IS605 family transposase</fullName>
    </submittedName>
</protein>
<sequence>MGQSLVIQYTHIVFSTKNREKLILPSIEAELFDYLGGVCNEMDCQSLIVGGHLDHVHILCKLSKNVALAKLLEQIKSNSSKWIKTIDSQFSNFFWQDGYGAFSVSRGHVDIVTKYIGNQHAHHCDVTFKNEFLGILKKNDVEYDERHIWD</sequence>
<dbReference type="RefSeq" id="WP_163286001.1">
    <property type="nucleotide sequence ID" value="NZ_JAAGVY010000029.1"/>
</dbReference>